<protein>
    <recommendedName>
        <fullName evidence="3">TonB C-terminal domain-containing protein</fullName>
    </recommendedName>
</protein>
<comment type="caution">
    <text evidence="1">The sequence shown here is derived from an EMBL/GenBank/DDBJ whole genome shotgun (WGS) entry which is preliminary data.</text>
</comment>
<gene>
    <name evidence="1" type="ORF">J2W49_003164</name>
</gene>
<dbReference type="Proteomes" id="UP001265700">
    <property type="component" value="Unassembled WGS sequence"/>
</dbReference>
<sequence length="182" mass="20023">MRDNVLDLTHQPRQASATRGLRLWMTAGIAALLTACATPPEPPAPEPIALPTPPAPPPLVELPPPAIISHARTPMEYRKDGASHLYGQNGHRIFKGKLPPLLHAVGVLQVEVDNRGNVRNLNWMRAPSHVPDVMREIERTVQSAAPFPAPVSLGGVVYTDVWLWDRSGHFQLDTLTEGQRNR</sequence>
<accession>A0ABU1WPI0</accession>
<name>A0ABU1WPI0_9BURK</name>
<proteinExistence type="predicted"/>
<evidence type="ECO:0008006" key="3">
    <source>
        <dbReference type="Google" id="ProtNLM"/>
    </source>
</evidence>
<dbReference type="RefSeq" id="WP_310318071.1">
    <property type="nucleotide sequence ID" value="NZ_JAVDWU010000006.1"/>
</dbReference>
<organism evidence="1 2">
    <name type="scientific">Hydrogenophaga palleronii</name>
    <dbReference type="NCBI Taxonomy" id="65655"/>
    <lineage>
        <taxon>Bacteria</taxon>
        <taxon>Pseudomonadati</taxon>
        <taxon>Pseudomonadota</taxon>
        <taxon>Betaproteobacteria</taxon>
        <taxon>Burkholderiales</taxon>
        <taxon>Comamonadaceae</taxon>
        <taxon>Hydrogenophaga</taxon>
    </lineage>
</organism>
<evidence type="ECO:0000313" key="1">
    <source>
        <dbReference type="EMBL" id="MDR7151191.1"/>
    </source>
</evidence>
<keyword evidence="2" id="KW-1185">Reference proteome</keyword>
<reference evidence="1 2" key="1">
    <citation type="submission" date="2023-07" db="EMBL/GenBank/DDBJ databases">
        <title>Sorghum-associated microbial communities from plants grown in Nebraska, USA.</title>
        <authorList>
            <person name="Schachtman D."/>
        </authorList>
    </citation>
    <scope>NUCLEOTIDE SEQUENCE [LARGE SCALE GENOMIC DNA]</scope>
    <source>
        <strain evidence="1 2">4249</strain>
    </source>
</reference>
<dbReference type="EMBL" id="JAVDWU010000006">
    <property type="protein sequence ID" value="MDR7151191.1"/>
    <property type="molecule type" value="Genomic_DNA"/>
</dbReference>
<evidence type="ECO:0000313" key="2">
    <source>
        <dbReference type="Proteomes" id="UP001265700"/>
    </source>
</evidence>